<protein>
    <submittedName>
        <fullName evidence="1">Uncharacterized protein</fullName>
    </submittedName>
</protein>
<keyword evidence="2" id="KW-1185">Reference proteome</keyword>
<evidence type="ECO:0000313" key="1">
    <source>
        <dbReference type="EMBL" id="CAK0838783.1"/>
    </source>
</evidence>
<dbReference type="Gene3D" id="3.90.550.10">
    <property type="entry name" value="Spore Coat Polysaccharide Biosynthesis Protein SpsA, Chain A"/>
    <property type="match status" value="1"/>
</dbReference>
<name>A0ABN9T1G0_9DINO</name>
<organism evidence="1 2">
    <name type="scientific">Prorocentrum cordatum</name>
    <dbReference type="NCBI Taxonomy" id="2364126"/>
    <lineage>
        <taxon>Eukaryota</taxon>
        <taxon>Sar</taxon>
        <taxon>Alveolata</taxon>
        <taxon>Dinophyceae</taxon>
        <taxon>Prorocentrales</taxon>
        <taxon>Prorocentraceae</taxon>
        <taxon>Prorocentrum</taxon>
    </lineage>
</organism>
<dbReference type="InterPro" id="IPR029044">
    <property type="entry name" value="Nucleotide-diphossugar_trans"/>
</dbReference>
<reference evidence="1" key="1">
    <citation type="submission" date="2023-10" db="EMBL/GenBank/DDBJ databases">
        <authorList>
            <person name="Chen Y."/>
            <person name="Shah S."/>
            <person name="Dougan E. K."/>
            <person name="Thang M."/>
            <person name="Chan C."/>
        </authorList>
    </citation>
    <scope>NUCLEOTIDE SEQUENCE [LARGE SCALE GENOMIC DNA]</scope>
</reference>
<dbReference type="Proteomes" id="UP001189429">
    <property type="component" value="Unassembled WGS sequence"/>
</dbReference>
<gene>
    <name evidence="1" type="ORF">PCOR1329_LOCUS34644</name>
</gene>
<dbReference type="SUPFAM" id="SSF53448">
    <property type="entry name" value="Nucleotide-diphospho-sugar transferases"/>
    <property type="match status" value="1"/>
</dbReference>
<sequence>MAGFALWARHGRALCMRRWMQVALFASSFVVWVRLTAMSSSLRVGGGDGDDGDEAVADDVVPLEAVGVGEQPATLEALLENPQNDHFYEKPQGDHYYTVCNGLADQMLGHAAHIALAILRKRPVMIPDSLVLDSAFTTPGGGVSRNAVPTTQNSVPLVAVFDTGVLLEKIANFGIEARIVHYDVRDHDRLECSYVTALKYAEPDVVKELLKAMVPSKGMLALLDRTMSAMIALLPKRMGEFAQSEHVLNTNTTASPINGAVCLHHRDGLDWHRHCDLWERQSKANVNCRRQEPISELVRERISHLKNAWVFYAGDHEIPADLKVFDVPVISRKQVSISHSGLMDQLIEKKFESMPRGVGAVLDYGRHLLCSQMPVFIGNSASTWSASQILLRDTVASWYNSFGVPLGALLKAYTIPFVYTYTEESSPGGKMLLKVSVLSVRRSMPAAQIHILYHGKGDGEFRDWLVQHGVFLHEHQPKWRGHIERMRLNGNRLASHLYASSGNYLGTWQRIDIPEFLSVEYCILLDSDAFVVRRFTIDDLGTSIPKALAFSSELDEGDGKPSNAGVALMNVPHLRKSRPKFLEFILNHTHPDFRRGPSDQGAYLEFYDEDVRFLSTRFNMKPYYWDRENWENRFIIHYHGLKPHEHIEYWFSGTCEPLKCYLIFRFQGSPYQCDSLVAFAKAAAFDGPDLIKQYCEMSLRSHSDLCIDLLNLMANHEVPGQSCTDYCEQVLTQKGLSPLDFPHIK</sequence>
<evidence type="ECO:0000313" key="2">
    <source>
        <dbReference type="Proteomes" id="UP001189429"/>
    </source>
</evidence>
<comment type="caution">
    <text evidence="1">The sequence shown here is derived from an EMBL/GenBank/DDBJ whole genome shotgun (WGS) entry which is preliminary data.</text>
</comment>
<proteinExistence type="predicted"/>
<dbReference type="EMBL" id="CAUYUJ010014248">
    <property type="protein sequence ID" value="CAK0838783.1"/>
    <property type="molecule type" value="Genomic_DNA"/>
</dbReference>
<accession>A0ABN9T1G0</accession>